<dbReference type="PROSITE" id="PS50006">
    <property type="entry name" value="FHA_DOMAIN"/>
    <property type="match status" value="1"/>
</dbReference>
<feature type="domain" description="FHA" evidence="3">
    <location>
        <begin position="381"/>
        <end position="430"/>
    </location>
</feature>
<evidence type="ECO:0000313" key="4">
    <source>
        <dbReference type="EMBL" id="MBC5661735.1"/>
    </source>
</evidence>
<dbReference type="Pfam" id="PF19909">
    <property type="entry name" value="DUF6382"/>
    <property type="match status" value="1"/>
</dbReference>
<sequence length="457" mass="51959">MEKHYDTDGINVYLMLTDTDYQVSYETKMLQNNCIPYVLPFNVMFIDGDAIPCYEVNGLTEFAVIEQTITITPVLILQLFQELVMVFHQLGRYLLSVNNLILVEDCIFYDIAQKCFGFIYLPGYQSGVREQMRRLLDQMICRMDHADRAGSDRVYDLYQKIMDANYDLEKLVDFFTEFRTEESGDTDGTGNTDIYRTEETGKTEKEEEAAELAAFLRKKPNRKKWKKSNRNRTIVQSDIDDDKISVRTIVYKTVVIACMLATALFGISYGWMQYRANGRIQHMKPLFGVCILLAVELFVWMELFLTDQTGKEEEVVEPCIPEQDITIFPAAADGNGQPAAVDTQQETTILPATDPVCMLVPVGGQAEATSNPVICLDTLPRLIGRGDMADFCISDKSVSRVHSRIRYVNHKYVLEDMGSTNGTYVNGYPLRVDYPAVVLPGDIISFGNIEYELRAQI</sequence>
<name>A0A8I0DT94_9FIRM</name>
<reference evidence="4 5" key="1">
    <citation type="submission" date="2020-08" db="EMBL/GenBank/DDBJ databases">
        <title>Genome public.</title>
        <authorList>
            <person name="Liu C."/>
            <person name="Sun Q."/>
        </authorList>
    </citation>
    <scope>NUCLEOTIDE SEQUENCE [LARGE SCALE GENOMIC DNA]</scope>
    <source>
        <strain evidence="4 5">NSJ-10</strain>
    </source>
</reference>
<dbReference type="PANTHER" id="PTHR23308">
    <property type="entry name" value="NUCLEAR INHIBITOR OF PROTEIN PHOSPHATASE-1"/>
    <property type="match status" value="1"/>
</dbReference>
<dbReference type="EMBL" id="JACOOX010000001">
    <property type="protein sequence ID" value="MBC5661735.1"/>
    <property type="molecule type" value="Genomic_DNA"/>
</dbReference>
<dbReference type="CDD" id="cd00060">
    <property type="entry name" value="FHA"/>
    <property type="match status" value="1"/>
</dbReference>
<feature type="region of interest" description="Disordered" evidence="1">
    <location>
        <begin position="183"/>
        <end position="202"/>
    </location>
</feature>
<dbReference type="InterPro" id="IPR050923">
    <property type="entry name" value="Cell_Proc_Reg/RNA_Proc"/>
</dbReference>
<dbReference type="SMART" id="SM00240">
    <property type="entry name" value="FHA"/>
    <property type="match status" value="1"/>
</dbReference>
<protein>
    <submittedName>
        <fullName evidence="4">FHA domain-containing protein</fullName>
    </submittedName>
</protein>
<dbReference type="InterPro" id="IPR045962">
    <property type="entry name" value="DUF6382"/>
</dbReference>
<dbReference type="Pfam" id="PF00498">
    <property type="entry name" value="FHA"/>
    <property type="match status" value="1"/>
</dbReference>
<comment type="caution">
    <text evidence="4">The sequence shown here is derived from an EMBL/GenBank/DDBJ whole genome shotgun (WGS) entry which is preliminary data.</text>
</comment>
<dbReference type="Gene3D" id="2.60.200.20">
    <property type="match status" value="1"/>
</dbReference>
<dbReference type="InterPro" id="IPR000253">
    <property type="entry name" value="FHA_dom"/>
</dbReference>
<proteinExistence type="predicted"/>
<keyword evidence="2" id="KW-0812">Transmembrane</keyword>
<dbReference type="SUPFAM" id="SSF49879">
    <property type="entry name" value="SMAD/FHA domain"/>
    <property type="match status" value="1"/>
</dbReference>
<evidence type="ECO:0000256" key="1">
    <source>
        <dbReference type="SAM" id="MobiDB-lite"/>
    </source>
</evidence>
<feature type="transmembrane region" description="Helical" evidence="2">
    <location>
        <begin position="286"/>
        <end position="305"/>
    </location>
</feature>
<evidence type="ECO:0000313" key="5">
    <source>
        <dbReference type="Proteomes" id="UP000615234"/>
    </source>
</evidence>
<dbReference type="RefSeq" id="WP_118675526.1">
    <property type="nucleotide sequence ID" value="NZ_JACOOX010000001.1"/>
</dbReference>
<keyword evidence="5" id="KW-1185">Reference proteome</keyword>
<dbReference type="InterPro" id="IPR008984">
    <property type="entry name" value="SMAD_FHA_dom_sf"/>
</dbReference>
<evidence type="ECO:0000256" key="2">
    <source>
        <dbReference type="SAM" id="Phobius"/>
    </source>
</evidence>
<organism evidence="4 5">
    <name type="scientific">Coprococcus hominis</name>
    <name type="common">ex Liu et al. 2022</name>
    <dbReference type="NCBI Taxonomy" id="2763039"/>
    <lineage>
        <taxon>Bacteria</taxon>
        <taxon>Bacillati</taxon>
        <taxon>Bacillota</taxon>
        <taxon>Clostridia</taxon>
        <taxon>Lachnospirales</taxon>
        <taxon>Lachnospiraceae</taxon>
        <taxon>Coprococcus</taxon>
    </lineage>
</organism>
<gene>
    <name evidence="4" type="ORF">H8S09_02305</name>
</gene>
<dbReference type="AlphaFoldDB" id="A0A8I0DT94"/>
<accession>A0A8I0DT94</accession>
<keyword evidence="2" id="KW-1133">Transmembrane helix</keyword>
<evidence type="ECO:0000259" key="3">
    <source>
        <dbReference type="PROSITE" id="PS50006"/>
    </source>
</evidence>
<dbReference type="Proteomes" id="UP000615234">
    <property type="component" value="Unassembled WGS sequence"/>
</dbReference>
<feature type="transmembrane region" description="Helical" evidence="2">
    <location>
        <begin position="249"/>
        <end position="274"/>
    </location>
</feature>
<keyword evidence="2" id="KW-0472">Membrane</keyword>